<dbReference type="GO" id="GO:0006412">
    <property type="term" value="P:translation"/>
    <property type="evidence" value="ECO:0007669"/>
    <property type="project" value="InterPro"/>
</dbReference>
<evidence type="ECO:0000256" key="3">
    <source>
        <dbReference type="ARBA" id="ARBA00023274"/>
    </source>
</evidence>
<comment type="similarity">
    <text evidence="1">Belongs to the universal ribosomal protein uS17 family.</text>
</comment>
<name>A0A7R7YPF3_9STRA</name>
<protein>
    <submittedName>
        <fullName evidence="4">Ribosomal protein L17</fullName>
    </submittedName>
</protein>
<dbReference type="Gene3D" id="2.40.50.140">
    <property type="entry name" value="Nucleic acid-binding proteins"/>
    <property type="match status" value="1"/>
</dbReference>
<reference evidence="4" key="1">
    <citation type="submission" date="2021-01" db="EMBL/GenBank/DDBJ databases">
        <title>Organellar DNAs of a non-photosynthetic diatom.</title>
        <authorList>
            <person name="Kamikawa R."/>
            <person name="Tanizawa Y."/>
        </authorList>
    </citation>
    <scope>NUCLEOTIDE SEQUENCE</scope>
    <source>
        <strain evidence="4">NIES-4239</strain>
    </source>
</reference>
<keyword evidence="4" id="KW-0934">Plastid</keyword>
<dbReference type="GO" id="GO:0005840">
    <property type="term" value="C:ribosome"/>
    <property type="evidence" value="ECO:0007669"/>
    <property type="project" value="UniProtKB-KW"/>
</dbReference>
<evidence type="ECO:0000256" key="2">
    <source>
        <dbReference type="ARBA" id="ARBA00022980"/>
    </source>
</evidence>
<dbReference type="AlphaFoldDB" id="A0A7R7YPF3"/>
<dbReference type="GO" id="GO:0003735">
    <property type="term" value="F:structural constituent of ribosome"/>
    <property type="evidence" value="ECO:0007669"/>
    <property type="project" value="InterPro"/>
</dbReference>
<accession>A0A7R7YPF3</accession>
<dbReference type="GO" id="GO:1990904">
    <property type="term" value="C:ribonucleoprotein complex"/>
    <property type="evidence" value="ECO:0007669"/>
    <property type="project" value="UniProtKB-KW"/>
</dbReference>
<geneLocation type="plastid" evidence="4"/>
<evidence type="ECO:0000256" key="1">
    <source>
        <dbReference type="ARBA" id="ARBA00010254"/>
    </source>
</evidence>
<dbReference type="InterPro" id="IPR012340">
    <property type="entry name" value="NA-bd_OB-fold"/>
</dbReference>
<organism evidence="4">
    <name type="scientific">Nitzschia putrida</name>
    <dbReference type="NCBI Taxonomy" id="2742595"/>
    <lineage>
        <taxon>Eukaryota</taxon>
        <taxon>Sar</taxon>
        <taxon>Stramenopiles</taxon>
        <taxon>Ochrophyta</taxon>
        <taxon>Bacillariophyta</taxon>
        <taxon>Bacillariophyceae</taxon>
        <taxon>Bacillariophycidae</taxon>
        <taxon>Bacillariales</taxon>
        <taxon>Bacillariaceae</taxon>
        <taxon>Nitzschia</taxon>
    </lineage>
</organism>
<evidence type="ECO:0000313" key="4">
    <source>
        <dbReference type="EMBL" id="BCQ06570.1"/>
    </source>
</evidence>
<sequence>MKNKKTIDYKVGTVLTKLNDRTLSVVVYEKYKEKKYFKIRYKEKRILVHDYHNECSTADVVLIRRCKRVGRWKNYMVSTNLSLFWSR</sequence>
<dbReference type="EMBL" id="LC600867">
    <property type="protein sequence ID" value="BCQ06570.1"/>
    <property type="molecule type" value="Genomic_DNA"/>
</dbReference>
<keyword evidence="3" id="KW-0687">Ribonucleoprotein</keyword>
<proteinExistence type="inferred from homology"/>
<gene>
    <name evidence="4" type="primary">rpl17</name>
</gene>
<dbReference type="InterPro" id="IPR000266">
    <property type="entry name" value="Ribosomal_uS17"/>
</dbReference>
<dbReference type="Pfam" id="PF00366">
    <property type="entry name" value="Ribosomal_S17"/>
    <property type="match status" value="1"/>
</dbReference>
<dbReference type="SUPFAM" id="SSF50249">
    <property type="entry name" value="Nucleic acid-binding proteins"/>
    <property type="match status" value="1"/>
</dbReference>
<keyword evidence="2 4" id="KW-0689">Ribosomal protein</keyword>